<dbReference type="AlphaFoldDB" id="A0A9D2DAS8"/>
<dbReference type="EMBL" id="DXCD01000160">
    <property type="protein sequence ID" value="HIZ13465.1"/>
    <property type="molecule type" value="Genomic_DNA"/>
</dbReference>
<feature type="chain" id="PRO_5039390246" description="Lipoprotein" evidence="2">
    <location>
        <begin position="19"/>
        <end position="462"/>
    </location>
</feature>
<dbReference type="Pfam" id="PF20316">
    <property type="entry name" value="DUF6612"/>
    <property type="match status" value="1"/>
</dbReference>
<organism evidence="3 4">
    <name type="scientific">Candidatus Mediterraneibacter stercorigallinarum</name>
    <dbReference type="NCBI Taxonomy" id="2838686"/>
    <lineage>
        <taxon>Bacteria</taxon>
        <taxon>Bacillati</taxon>
        <taxon>Bacillota</taxon>
        <taxon>Clostridia</taxon>
        <taxon>Lachnospirales</taxon>
        <taxon>Lachnospiraceae</taxon>
        <taxon>Mediterraneibacter</taxon>
    </lineage>
</organism>
<accession>A0A9D2DAS8</accession>
<dbReference type="InterPro" id="IPR046720">
    <property type="entry name" value="DUF6612"/>
</dbReference>
<protein>
    <recommendedName>
        <fullName evidence="5">Lipoprotein</fullName>
    </recommendedName>
</protein>
<reference evidence="3" key="1">
    <citation type="journal article" date="2021" name="PeerJ">
        <title>Extensive microbial diversity within the chicken gut microbiome revealed by metagenomics and culture.</title>
        <authorList>
            <person name="Gilroy R."/>
            <person name="Ravi A."/>
            <person name="Getino M."/>
            <person name="Pursley I."/>
            <person name="Horton D.L."/>
            <person name="Alikhan N.F."/>
            <person name="Baker D."/>
            <person name="Gharbi K."/>
            <person name="Hall N."/>
            <person name="Watson M."/>
            <person name="Adriaenssens E.M."/>
            <person name="Foster-Nyarko E."/>
            <person name="Jarju S."/>
            <person name="Secka A."/>
            <person name="Antonio M."/>
            <person name="Oren A."/>
            <person name="Chaudhuri R.R."/>
            <person name="La Ragione R."/>
            <person name="Hildebrand F."/>
            <person name="Pallen M.J."/>
        </authorList>
    </citation>
    <scope>NUCLEOTIDE SEQUENCE</scope>
    <source>
        <strain evidence="3">ChiGjej1B1-13045</strain>
    </source>
</reference>
<evidence type="ECO:0000313" key="4">
    <source>
        <dbReference type="Proteomes" id="UP000824017"/>
    </source>
</evidence>
<name>A0A9D2DAS8_9FIRM</name>
<evidence type="ECO:0000256" key="1">
    <source>
        <dbReference type="SAM" id="MobiDB-lite"/>
    </source>
</evidence>
<feature type="signal peptide" evidence="2">
    <location>
        <begin position="1"/>
        <end position="18"/>
    </location>
</feature>
<comment type="caution">
    <text evidence="3">The sequence shown here is derived from an EMBL/GenBank/DDBJ whole genome shotgun (WGS) entry which is preliminary data.</text>
</comment>
<gene>
    <name evidence="3" type="ORF">H9817_06020</name>
</gene>
<reference evidence="3" key="2">
    <citation type="submission" date="2021-04" db="EMBL/GenBank/DDBJ databases">
        <authorList>
            <person name="Gilroy R."/>
        </authorList>
    </citation>
    <scope>NUCLEOTIDE SEQUENCE</scope>
    <source>
        <strain evidence="3">ChiGjej1B1-13045</strain>
    </source>
</reference>
<keyword evidence="2" id="KW-0732">Signal</keyword>
<proteinExistence type="predicted"/>
<evidence type="ECO:0008006" key="5">
    <source>
        <dbReference type="Google" id="ProtNLM"/>
    </source>
</evidence>
<dbReference type="Gene3D" id="2.50.20.20">
    <property type="match status" value="1"/>
</dbReference>
<evidence type="ECO:0000313" key="3">
    <source>
        <dbReference type="EMBL" id="HIZ13465.1"/>
    </source>
</evidence>
<dbReference type="Proteomes" id="UP000824017">
    <property type="component" value="Unassembled WGS sequence"/>
</dbReference>
<sequence length="462" mass="50146">MKKRTKRLAAIGMSAVMAAALLSGCGGKTKATPENLLRDMTDRAEEIESALMNVKFEMGLSSGTESISFGMDMDMESTVEPEASHAKGKVSFDMGGSGLNMEMEMYSVKENDQYVTYTMTNNEWTKEIMAEEEALGDVEGMTGNIENYADKFELDKDLAEVNGEDCFELSGELDGDIFAEMIQSDMMDSFSGYGLDEDTVSGMVFPCTIDIYQDSILPARIYFDLTAAFDPLMEESGITASDCYIEMTFMEYDSVGEIVVPEEALAAEEADDSGLLEDFSGGESSVTPAGPAEQSADLGADWESYTVQINDTVVTLPCTIADLEAAGVTLDREYTPEDYVVNAGEYELAWFMTDNGNEIMVDMINNTGEPKALKDCLAGGISVSSYDVEDGGLTVIFPGGIQIGTAEADVLAAYGEPDDKYEDAEYGNSYYWYADDSYMNGCTIETEAGTGLVQSMSMDCQQ</sequence>
<dbReference type="PROSITE" id="PS51257">
    <property type="entry name" value="PROKAR_LIPOPROTEIN"/>
    <property type="match status" value="1"/>
</dbReference>
<evidence type="ECO:0000256" key="2">
    <source>
        <dbReference type="SAM" id="SignalP"/>
    </source>
</evidence>
<feature type="region of interest" description="Disordered" evidence="1">
    <location>
        <begin position="270"/>
        <end position="295"/>
    </location>
</feature>